<dbReference type="InterPro" id="IPR027396">
    <property type="entry name" value="DsrEFH-like"/>
</dbReference>
<dbReference type="HOGENOM" id="CLU_167520_1_0_7"/>
<dbReference type="RefSeq" id="WP_011340106.1">
    <property type="nucleotide sequence ID" value="NC_007498.2"/>
</dbReference>
<protein>
    <submittedName>
        <fullName evidence="1">Uncharacterized protein</fullName>
    </submittedName>
</protein>
<evidence type="ECO:0000313" key="2">
    <source>
        <dbReference type="Proteomes" id="UP000002534"/>
    </source>
</evidence>
<reference evidence="1 2" key="2">
    <citation type="journal article" date="2012" name="BMC Genomics">
        <title>The genome of Pelobacter carbinolicus reveals surprising metabolic capabilities and physiological features.</title>
        <authorList>
            <person name="Aklujkar M."/>
            <person name="Haveman S.A."/>
            <person name="Didonato R.Jr."/>
            <person name="Chertkov O."/>
            <person name="Han C.S."/>
            <person name="Land M.L."/>
            <person name="Brown P."/>
            <person name="Lovley D.R."/>
        </authorList>
    </citation>
    <scope>NUCLEOTIDE SEQUENCE [LARGE SCALE GENOMIC DNA]</scope>
    <source>
        <strain evidence="2">DSM 2380 / NBRC 103641 / GraBd1</strain>
    </source>
</reference>
<organism evidence="1 2">
    <name type="scientific">Syntrophotalea carbinolica (strain DSM 2380 / NBRC 103641 / GraBd1)</name>
    <name type="common">Pelobacter carbinolicus</name>
    <dbReference type="NCBI Taxonomy" id="338963"/>
    <lineage>
        <taxon>Bacteria</taxon>
        <taxon>Pseudomonadati</taxon>
        <taxon>Thermodesulfobacteriota</taxon>
        <taxon>Desulfuromonadia</taxon>
        <taxon>Desulfuromonadales</taxon>
        <taxon>Syntrophotaleaceae</taxon>
        <taxon>Syntrophotalea</taxon>
    </lineage>
</organism>
<dbReference type="AlphaFoldDB" id="Q3A7G0"/>
<dbReference type="KEGG" id="pca:Pcar_0424"/>
<reference evidence="2" key="1">
    <citation type="submission" date="2005-10" db="EMBL/GenBank/DDBJ databases">
        <title>Complete sequence of Pelobacter carbinolicus DSM 2380.</title>
        <authorList>
            <person name="Copeland A."/>
            <person name="Lucas S."/>
            <person name="Lapidus A."/>
            <person name="Barry K."/>
            <person name="Detter J.C."/>
            <person name="Glavina T."/>
            <person name="Hammon N."/>
            <person name="Israni S."/>
            <person name="Pitluck S."/>
            <person name="Chertkov O."/>
            <person name="Schmutz J."/>
            <person name="Larimer F."/>
            <person name="Land M."/>
            <person name="Kyrpides N."/>
            <person name="Ivanova N."/>
            <person name="Richardson P."/>
        </authorList>
    </citation>
    <scope>NUCLEOTIDE SEQUENCE [LARGE SCALE GENOMIC DNA]</scope>
    <source>
        <strain evidence="2">DSM 2380 / NBRC 103641 / GraBd1</strain>
    </source>
</reference>
<keyword evidence="2" id="KW-1185">Reference proteome</keyword>
<evidence type="ECO:0000313" key="1">
    <source>
        <dbReference type="EMBL" id="ABA87684.1"/>
    </source>
</evidence>
<dbReference type="Proteomes" id="UP000002534">
    <property type="component" value="Chromosome"/>
</dbReference>
<dbReference type="Pfam" id="PF02635">
    <property type="entry name" value="DsrE"/>
    <property type="match status" value="1"/>
</dbReference>
<dbReference type="SUPFAM" id="SSF75169">
    <property type="entry name" value="DsrEFH-like"/>
    <property type="match status" value="1"/>
</dbReference>
<gene>
    <name evidence="1" type="ordered locus">Pcar_0424</name>
</gene>
<proteinExistence type="predicted"/>
<dbReference type="EMBL" id="CP000142">
    <property type="protein sequence ID" value="ABA87684.1"/>
    <property type="molecule type" value="Genomic_DNA"/>
</dbReference>
<dbReference type="InterPro" id="IPR003787">
    <property type="entry name" value="Sulphur_relay_DsrE/F-like"/>
</dbReference>
<accession>Q3A7G0</accession>
<dbReference type="eggNOG" id="COG3370">
    <property type="taxonomic scope" value="Bacteria"/>
</dbReference>
<dbReference type="STRING" id="338963.Pcar_0424"/>
<name>Q3A7G0_SYNC1</name>
<sequence>MSKVALVGFNGETMCFVHVLLNALDMREKGLEVRVIIEGSSVRQIAELAEPAHPFAGLYAKVRDAGLIWAVCRACAVKMESLAAAEQQGLPIKGEMSGHVALADCLLDGYRIITF</sequence>
<dbReference type="OrthoDB" id="9807925at2"/>